<dbReference type="AlphaFoldDB" id="A0A9W9N8N8"/>
<evidence type="ECO:0000313" key="2">
    <source>
        <dbReference type="EMBL" id="KAJ5215276.1"/>
    </source>
</evidence>
<dbReference type="InterPro" id="IPR043502">
    <property type="entry name" value="DNA/RNA_pol_sf"/>
</dbReference>
<dbReference type="GeneID" id="83176046"/>
<proteinExistence type="predicted"/>
<reference evidence="2" key="1">
    <citation type="submission" date="2022-12" db="EMBL/GenBank/DDBJ databases">
        <authorList>
            <person name="Petersen C."/>
        </authorList>
    </citation>
    <scope>NUCLEOTIDE SEQUENCE</scope>
    <source>
        <strain evidence="2">IBT 15544</strain>
    </source>
</reference>
<keyword evidence="3" id="KW-1185">Reference proteome</keyword>
<gene>
    <name evidence="2" type="ORF">N7498_001683</name>
</gene>
<dbReference type="PANTHER" id="PTHR33481">
    <property type="entry name" value="REVERSE TRANSCRIPTASE"/>
    <property type="match status" value="1"/>
</dbReference>
<reference evidence="2" key="2">
    <citation type="journal article" date="2023" name="IMA Fungus">
        <title>Comparative genomic study of the Penicillium genus elucidates a diverse pangenome and 15 lateral gene transfer events.</title>
        <authorList>
            <person name="Petersen C."/>
            <person name="Sorensen T."/>
            <person name="Nielsen M.R."/>
            <person name="Sondergaard T.E."/>
            <person name="Sorensen J.L."/>
            <person name="Fitzpatrick D.A."/>
            <person name="Frisvad J.C."/>
            <person name="Nielsen K.L."/>
        </authorList>
    </citation>
    <scope>NUCLEOTIDE SEQUENCE</scope>
    <source>
        <strain evidence="2">IBT 15544</strain>
    </source>
</reference>
<dbReference type="EMBL" id="JAPQKR010000005">
    <property type="protein sequence ID" value="KAJ5215276.1"/>
    <property type="molecule type" value="Genomic_DNA"/>
</dbReference>
<accession>A0A9W9N8N8</accession>
<dbReference type="PANTHER" id="PTHR33481:SF1">
    <property type="entry name" value="ENDONUCLEASE_EXONUCLEASE_PHOSPHATASE DOMAIN-CONTAINING PROTEIN-RELATED"/>
    <property type="match status" value="1"/>
</dbReference>
<feature type="domain" description="Reverse transcriptase" evidence="1">
    <location>
        <begin position="103"/>
        <end position="327"/>
    </location>
</feature>
<comment type="caution">
    <text evidence="2">The sequence shown here is derived from an EMBL/GenBank/DDBJ whole genome shotgun (WGS) entry which is preliminary data.</text>
</comment>
<evidence type="ECO:0000259" key="1">
    <source>
        <dbReference type="PROSITE" id="PS50878"/>
    </source>
</evidence>
<organism evidence="2 3">
    <name type="scientific">Penicillium cinerascens</name>
    <dbReference type="NCBI Taxonomy" id="70096"/>
    <lineage>
        <taxon>Eukaryota</taxon>
        <taxon>Fungi</taxon>
        <taxon>Dikarya</taxon>
        <taxon>Ascomycota</taxon>
        <taxon>Pezizomycotina</taxon>
        <taxon>Eurotiomycetes</taxon>
        <taxon>Eurotiomycetidae</taxon>
        <taxon>Eurotiales</taxon>
        <taxon>Aspergillaceae</taxon>
        <taxon>Penicillium</taxon>
    </lineage>
</organism>
<dbReference type="Pfam" id="PF00078">
    <property type="entry name" value="RVT_1"/>
    <property type="match status" value="1"/>
</dbReference>
<dbReference type="PROSITE" id="PS50878">
    <property type="entry name" value="RT_POL"/>
    <property type="match status" value="1"/>
</dbReference>
<dbReference type="CDD" id="cd01650">
    <property type="entry name" value="RT_nLTR_like"/>
    <property type="match status" value="1"/>
</dbReference>
<dbReference type="Proteomes" id="UP001150904">
    <property type="component" value="Unassembled WGS sequence"/>
</dbReference>
<dbReference type="OrthoDB" id="4368687at2759"/>
<sequence>MNPRDSWGCTPALKVGDKELADNKEKAQAFMDSFFPPMAPAEDETPINALSELSWEPISDVEVYRSLKAAKSLTAPGEDGLPTLIWKRLWAYIRNTITRIFTASIDLGYHPQRWRSARIVVLRKPGKPDYSLPGAYLPISLLNTLGKLLEAVMARRLSFFAEKYGLLPDTQFGGRLGRTTEQALLVLANAIDRAWYRQKIVTLVAFDLNGAFNGVNKTSLDFRLRAKGIPTVLRRWISSFMSGRQANIGFDDYQSAVAPLENVGLAQGSPLSPILFAFFNSDLVDQSVDFDGGASAFIDDYFRWRVGWTAEENLATIQFEDIPRIEA</sequence>
<protein>
    <recommendedName>
        <fullName evidence="1">Reverse transcriptase domain-containing protein</fullName>
    </recommendedName>
</protein>
<dbReference type="InterPro" id="IPR000477">
    <property type="entry name" value="RT_dom"/>
</dbReference>
<name>A0A9W9N8N8_9EURO</name>
<dbReference type="RefSeq" id="XP_058311089.1">
    <property type="nucleotide sequence ID" value="XM_058448745.1"/>
</dbReference>
<evidence type="ECO:0000313" key="3">
    <source>
        <dbReference type="Proteomes" id="UP001150904"/>
    </source>
</evidence>
<dbReference type="SUPFAM" id="SSF56672">
    <property type="entry name" value="DNA/RNA polymerases"/>
    <property type="match status" value="1"/>
</dbReference>